<dbReference type="OrthoDB" id="5346085at2"/>
<reference evidence="2 4" key="1">
    <citation type="submission" date="2017-09" db="EMBL/GenBank/DDBJ databases">
        <title>Genomics of the genus Arcobacter.</title>
        <authorList>
            <person name="Perez-Cataluna A."/>
            <person name="Figueras M.J."/>
            <person name="Salas-Masso N."/>
        </authorList>
    </citation>
    <scope>NUCLEOTIDE SEQUENCE [LARGE SCALE GENOMIC DNA]</scope>
    <source>
        <strain evidence="2 4">CECT 7837</strain>
    </source>
</reference>
<evidence type="ECO:0000313" key="3">
    <source>
        <dbReference type="Proteomes" id="UP000262582"/>
    </source>
</evidence>
<protein>
    <submittedName>
        <fullName evidence="2">Uncharacterized protein</fullName>
    </submittedName>
</protein>
<gene>
    <name evidence="1" type="ORF">AELL_0801</name>
    <name evidence="2" type="ORF">CP962_06875</name>
</gene>
<reference evidence="1 3" key="2">
    <citation type="submission" date="2018-08" db="EMBL/GenBank/DDBJ databases">
        <title>Complete genome of the Arcobacter ellisii type strain LMG 26155.</title>
        <authorList>
            <person name="Miller W.G."/>
            <person name="Yee E."/>
            <person name="Bono J.L."/>
        </authorList>
    </citation>
    <scope>NUCLEOTIDE SEQUENCE [LARGE SCALE GENOMIC DNA]</scope>
    <source>
        <strain evidence="1 3">LMG 26155</strain>
    </source>
</reference>
<proteinExistence type="predicted"/>
<evidence type="ECO:0000313" key="2">
    <source>
        <dbReference type="EMBL" id="RXI31178.1"/>
    </source>
</evidence>
<sequence length="63" mass="7181">MTAQDKELAQLHDNIVEDVKSLVDKYMSIVGWDVPENNEESAKSKILYIIKDAIEEIEESSID</sequence>
<name>A0A347U6K2_9BACT</name>
<dbReference type="Proteomes" id="UP000262582">
    <property type="component" value="Chromosome"/>
</dbReference>
<accession>A0A347U6K2</accession>
<keyword evidence="3" id="KW-1185">Reference proteome</keyword>
<organism evidence="2 4">
    <name type="scientific">Arcobacter ellisii</name>
    <dbReference type="NCBI Taxonomy" id="913109"/>
    <lineage>
        <taxon>Bacteria</taxon>
        <taxon>Pseudomonadati</taxon>
        <taxon>Campylobacterota</taxon>
        <taxon>Epsilonproteobacteria</taxon>
        <taxon>Campylobacterales</taxon>
        <taxon>Arcobacteraceae</taxon>
        <taxon>Arcobacter</taxon>
    </lineage>
</organism>
<evidence type="ECO:0000313" key="1">
    <source>
        <dbReference type="EMBL" id="AXX94480.1"/>
    </source>
</evidence>
<dbReference type="EMBL" id="CP032097">
    <property type="protein sequence ID" value="AXX94480.1"/>
    <property type="molecule type" value="Genomic_DNA"/>
</dbReference>
<dbReference type="RefSeq" id="WP_118916708.1">
    <property type="nucleotide sequence ID" value="NZ_CP032097.1"/>
</dbReference>
<dbReference type="KEGG" id="aell:AELL_0801"/>
<dbReference type="Proteomes" id="UP000290588">
    <property type="component" value="Unassembled WGS sequence"/>
</dbReference>
<evidence type="ECO:0000313" key="4">
    <source>
        <dbReference type="Proteomes" id="UP000290588"/>
    </source>
</evidence>
<dbReference type="EMBL" id="NXIG01000005">
    <property type="protein sequence ID" value="RXI31178.1"/>
    <property type="molecule type" value="Genomic_DNA"/>
</dbReference>
<dbReference type="AlphaFoldDB" id="A0A347U6K2"/>